<dbReference type="HOGENOM" id="CLU_2702985_0_0_9"/>
<evidence type="ECO:0000313" key="1">
    <source>
        <dbReference type="EMBL" id="EFH95774.1"/>
    </source>
</evidence>
<protein>
    <submittedName>
        <fullName evidence="1">Uncharacterized protein</fullName>
    </submittedName>
</protein>
<dbReference type="EMBL" id="ACJA02000002">
    <property type="protein sequence ID" value="EFH95774.1"/>
    <property type="molecule type" value="Genomic_DNA"/>
</dbReference>
<proteinExistence type="predicted"/>
<sequence length="73" mass="8462">MKLSSDINTDFEVTTLSYLQKLIIVMMNLNMKISKSEIARHMGVDRRAVDKYSNVFDLYFINSSIKITTLLNQ</sequence>
<organism evidence="1">
    <name type="scientific">Staphylococcus aureus subsp. aureus MN8</name>
    <dbReference type="NCBI Taxonomy" id="548470"/>
    <lineage>
        <taxon>Bacteria</taxon>
        <taxon>Bacillati</taxon>
        <taxon>Bacillota</taxon>
        <taxon>Bacilli</taxon>
        <taxon>Bacillales</taxon>
        <taxon>Staphylococcaceae</taxon>
        <taxon>Staphylococcus</taxon>
    </lineage>
</organism>
<comment type="caution">
    <text evidence="1">The sequence shown here is derived from an EMBL/GenBank/DDBJ whole genome shotgun (WGS) entry which is preliminary data.</text>
</comment>
<dbReference type="Proteomes" id="UP000003455">
    <property type="component" value="Chromosome"/>
</dbReference>
<reference evidence="1" key="1">
    <citation type="submission" date="2010-05" db="EMBL/GenBank/DDBJ databases">
        <authorList>
            <person name="Muzny D."/>
            <person name="Qin X."/>
            <person name="Buhay C."/>
            <person name="Dugan-Rocha S."/>
            <person name="Ding Y."/>
            <person name="Chen G."/>
            <person name="Hawes A."/>
            <person name="Holder M."/>
            <person name="Jhangiani S."/>
            <person name="Johnson A."/>
            <person name="Khan Z."/>
            <person name="Li Z."/>
            <person name="Liu W."/>
            <person name="Liu X."/>
            <person name="Perez L."/>
            <person name="Shen H."/>
            <person name="Wang Q."/>
            <person name="Watt J."/>
            <person name="Xi L."/>
            <person name="Xin Y."/>
            <person name="Zhou J."/>
            <person name="Deng J."/>
            <person name="Jiang H."/>
            <person name="Liu Y."/>
            <person name="Qu J."/>
            <person name="Song X.-Z."/>
            <person name="Zhang L."/>
            <person name="Villasana D."/>
            <person name="Johnson A."/>
            <person name="Liu J."/>
            <person name="Liyanage D."/>
            <person name="Lorensuhewa L."/>
            <person name="Robinson T."/>
            <person name="Song A."/>
            <person name="Song B.-B."/>
            <person name="Dinh H."/>
            <person name="Thornton R."/>
            <person name="Coyle M."/>
            <person name="Francisco L."/>
            <person name="Jackson L."/>
            <person name="Javaid M."/>
            <person name="Korchina V."/>
            <person name="Kovar C."/>
            <person name="Mata R."/>
            <person name="Mathew T."/>
            <person name="Ngo R."/>
            <person name="Nguyen L."/>
            <person name="Nguyen N."/>
            <person name="Okwuonu G."/>
            <person name="Ongeri F."/>
            <person name="Pham C."/>
            <person name="Simmons D."/>
            <person name="Wilczek-Boney K."/>
            <person name="Hale W."/>
            <person name="Jakkamsetti A."/>
            <person name="Pham P."/>
            <person name="Ruth R."/>
            <person name="San Lucas F."/>
            <person name="Warren J."/>
            <person name="Zhang J."/>
            <person name="Zhao Z."/>
            <person name="Zhou C."/>
            <person name="Zhu D."/>
            <person name="Lee S."/>
            <person name="Bess C."/>
            <person name="Blankenburg K."/>
            <person name="Forbes L."/>
            <person name="Fu Q."/>
            <person name="Gubbala S."/>
            <person name="Hirani K."/>
            <person name="Jayaseelan J.C."/>
            <person name="Lara F."/>
            <person name="Munidasa M."/>
            <person name="Palculict T."/>
            <person name="Patil S."/>
            <person name="Pu L.-L."/>
            <person name="Saada N."/>
            <person name="Tang L."/>
            <person name="Weissenberger G."/>
            <person name="Zhu Y."/>
            <person name="Hemphill L."/>
            <person name="Shang Y."/>
            <person name="Youmans B."/>
            <person name="Ayvaz T."/>
            <person name="Ross M."/>
            <person name="Santibanez J."/>
            <person name="Aqrawi P."/>
            <person name="Gross S."/>
            <person name="Joshi V."/>
            <person name="Fowler G."/>
            <person name="Nazareth L."/>
            <person name="Reid J."/>
            <person name="Worley K."/>
            <person name="Petrosino J."/>
            <person name="Highlander S."/>
            <person name="Gibbs R."/>
        </authorList>
    </citation>
    <scope>NUCLEOTIDE SEQUENCE [LARGE SCALE GENOMIC DNA]</scope>
    <source>
        <strain evidence="1">MN8</strain>
    </source>
</reference>
<name>A0A0E1X8P6_STAAU</name>
<dbReference type="AlphaFoldDB" id="A0A0E1X8P6"/>
<gene>
    <name evidence="1" type="ORF">HMPREF0769_11157</name>
</gene>
<accession>A0A0E1X8P6</accession>